<dbReference type="AlphaFoldDB" id="A0A420Y185"/>
<dbReference type="EMBL" id="QVQW01000069">
    <property type="protein sequence ID" value="RKU41685.1"/>
    <property type="molecule type" value="Genomic_DNA"/>
</dbReference>
<organism evidence="3 4">
    <name type="scientific">Coniochaeta pulveracea</name>
    <dbReference type="NCBI Taxonomy" id="177199"/>
    <lineage>
        <taxon>Eukaryota</taxon>
        <taxon>Fungi</taxon>
        <taxon>Dikarya</taxon>
        <taxon>Ascomycota</taxon>
        <taxon>Pezizomycotina</taxon>
        <taxon>Sordariomycetes</taxon>
        <taxon>Sordariomycetidae</taxon>
        <taxon>Coniochaetales</taxon>
        <taxon>Coniochaetaceae</taxon>
        <taxon>Coniochaeta</taxon>
    </lineage>
</organism>
<keyword evidence="2" id="KW-0812">Transmembrane</keyword>
<feature type="transmembrane region" description="Helical" evidence="2">
    <location>
        <begin position="133"/>
        <end position="157"/>
    </location>
</feature>
<protein>
    <submittedName>
        <fullName evidence="3">Uncharacterized protein</fullName>
    </submittedName>
</protein>
<keyword evidence="4" id="KW-1185">Reference proteome</keyword>
<accession>A0A420Y185</accession>
<evidence type="ECO:0000313" key="3">
    <source>
        <dbReference type="EMBL" id="RKU41685.1"/>
    </source>
</evidence>
<evidence type="ECO:0000313" key="4">
    <source>
        <dbReference type="Proteomes" id="UP000275385"/>
    </source>
</evidence>
<name>A0A420Y185_9PEZI</name>
<reference evidence="3 4" key="1">
    <citation type="submission" date="2018-08" db="EMBL/GenBank/DDBJ databases">
        <title>Draft genome of the lignicolous fungus Coniochaeta pulveracea.</title>
        <authorList>
            <person name="Borstlap C.J."/>
            <person name="De Witt R.N."/>
            <person name="Botha A."/>
            <person name="Volschenk H."/>
        </authorList>
    </citation>
    <scope>NUCLEOTIDE SEQUENCE [LARGE SCALE GENOMIC DNA]</scope>
    <source>
        <strain evidence="3 4">CAB683</strain>
    </source>
</reference>
<sequence length="242" mass="26175">MRPDRILQRLLALLDKALLDKQLDRRANIHARAGNRTSTLIDVETMPGLDEDKETIAAMTSASSRLGQTNQVRGTDRLNAATLLYIPTAPVATSTVMVTSTVTSTTLITSTAFATFLPTTPICAHICTANTSYSGIIGILVKISALMVLVMIALAIIKLDQRNEPKLDQLGDPPVLHEADLEESKRKLAQTGSDLTACAQDIETEVETGVETSRGTISDVEKEETVEEEEDGFVQVVGYSDM</sequence>
<dbReference type="Proteomes" id="UP000275385">
    <property type="component" value="Unassembled WGS sequence"/>
</dbReference>
<evidence type="ECO:0000256" key="1">
    <source>
        <dbReference type="SAM" id="MobiDB-lite"/>
    </source>
</evidence>
<keyword evidence="2" id="KW-0472">Membrane</keyword>
<comment type="caution">
    <text evidence="3">The sequence shown here is derived from an EMBL/GenBank/DDBJ whole genome shotgun (WGS) entry which is preliminary data.</text>
</comment>
<proteinExistence type="predicted"/>
<feature type="region of interest" description="Disordered" evidence="1">
    <location>
        <begin position="206"/>
        <end position="225"/>
    </location>
</feature>
<evidence type="ECO:0000256" key="2">
    <source>
        <dbReference type="SAM" id="Phobius"/>
    </source>
</evidence>
<keyword evidence="2" id="KW-1133">Transmembrane helix</keyword>
<gene>
    <name evidence="3" type="ORF">DL546_000292</name>
</gene>